<feature type="transmembrane region" description="Helical" evidence="1">
    <location>
        <begin position="160"/>
        <end position="187"/>
    </location>
</feature>
<reference evidence="2" key="1">
    <citation type="submission" date="2021-02" db="EMBL/GenBank/DDBJ databases">
        <authorList>
            <person name="Nowell W R."/>
        </authorList>
    </citation>
    <scope>NUCLEOTIDE SEQUENCE</scope>
</reference>
<evidence type="ECO:0000256" key="1">
    <source>
        <dbReference type="SAM" id="Phobius"/>
    </source>
</evidence>
<feature type="transmembrane region" description="Helical" evidence="1">
    <location>
        <begin position="38"/>
        <end position="62"/>
    </location>
</feature>
<gene>
    <name evidence="2" type="ORF">BJG266_LOCUS26386</name>
    <name evidence="3" type="ORF">QVE165_LOCUS47615</name>
</gene>
<dbReference type="EMBL" id="CAJNOM010000760">
    <property type="protein sequence ID" value="CAF1557583.1"/>
    <property type="molecule type" value="Genomic_DNA"/>
</dbReference>
<organism evidence="2 5">
    <name type="scientific">Adineta steineri</name>
    <dbReference type="NCBI Taxonomy" id="433720"/>
    <lineage>
        <taxon>Eukaryota</taxon>
        <taxon>Metazoa</taxon>
        <taxon>Spiralia</taxon>
        <taxon>Gnathifera</taxon>
        <taxon>Rotifera</taxon>
        <taxon>Eurotatoria</taxon>
        <taxon>Bdelloidea</taxon>
        <taxon>Adinetida</taxon>
        <taxon>Adinetidae</taxon>
        <taxon>Adineta</taxon>
    </lineage>
</organism>
<dbReference type="Proteomes" id="UP000663877">
    <property type="component" value="Unassembled WGS sequence"/>
</dbReference>
<dbReference type="AlphaFoldDB" id="A0A814VSV2"/>
<proteinExistence type="predicted"/>
<keyword evidence="1" id="KW-0472">Membrane</keyword>
<evidence type="ECO:0000313" key="5">
    <source>
        <dbReference type="Proteomes" id="UP000663877"/>
    </source>
</evidence>
<dbReference type="PANTHER" id="PTHR33444:SF2">
    <property type="entry name" value="MARVEL DOMAIN-CONTAINING PROTEIN"/>
    <property type="match status" value="1"/>
</dbReference>
<dbReference type="Proteomes" id="UP000663832">
    <property type="component" value="Unassembled WGS sequence"/>
</dbReference>
<keyword evidence="4" id="KW-1185">Reference proteome</keyword>
<feature type="transmembrane region" description="Helical" evidence="1">
    <location>
        <begin position="115"/>
        <end position="140"/>
    </location>
</feature>
<evidence type="ECO:0000313" key="4">
    <source>
        <dbReference type="Proteomes" id="UP000663832"/>
    </source>
</evidence>
<dbReference type="PANTHER" id="PTHR33444">
    <property type="entry name" value="SI:DKEY-19B23.12-RELATED"/>
    <property type="match status" value="1"/>
</dbReference>
<keyword evidence="1" id="KW-1133">Transmembrane helix</keyword>
<evidence type="ECO:0000313" key="2">
    <source>
        <dbReference type="EMBL" id="CAF1191962.1"/>
    </source>
</evidence>
<evidence type="ECO:0000313" key="3">
    <source>
        <dbReference type="EMBL" id="CAF1557583.1"/>
    </source>
</evidence>
<feature type="transmembrane region" description="Helical" evidence="1">
    <location>
        <begin position="68"/>
        <end position="95"/>
    </location>
</feature>
<sequence>MTDNKTLVDTIKEHIPNPAEMIIDEIIHMFIQWYNRRILIFSSLIMITIPLYMISIGIIYFHSCPKSFYIPLHMIICGITSLIAAILLLIISIIWKRAIKYTSKITFHTAQLTTIILSFFEIIINMICLSCLILLTIIVLNISNSVELINQVSLSFCHPIIYYSSYTLLFFIYTILSIIMIILFLIFHQYHITQK</sequence>
<dbReference type="EMBL" id="CAJNOI010000219">
    <property type="protein sequence ID" value="CAF1191962.1"/>
    <property type="molecule type" value="Genomic_DNA"/>
</dbReference>
<protein>
    <submittedName>
        <fullName evidence="2">Uncharacterized protein</fullName>
    </submittedName>
</protein>
<keyword evidence="1" id="KW-0812">Transmembrane</keyword>
<dbReference type="InterPro" id="IPR040350">
    <property type="entry name" value="TMEM272"/>
</dbReference>
<comment type="caution">
    <text evidence="2">The sequence shown here is derived from an EMBL/GenBank/DDBJ whole genome shotgun (WGS) entry which is preliminary data.</text>
</comment>
<dbReference type="OrthoDB" id="10041381at2759"/>
<name>A0A814VSV2_9BILA</name>
<accession>A0A814VSV2</accession>